<dbReference type="RefSeq" id="WP_038994901.1">
    <property type="nucleotide sequence ID" value="NZ_OZ024668.1"/>
</dbReference>
<dbReference type="Proteomes" id="UP000326595">
    <property type="component" value="Chromosome"/>
</dbReference>
<gene>
    <name evidence="1" type="ORF">PS652_01768</name>
    <name evidence="2" type="ORF">PS652_05222</name>
</gene>
<evidence type="ECO:0000313" key="2">
    <source>
        <dbReference type="EMBL" id="VVN37772.1"/>
    </source>
</evidence>
<dbReference type="EMBL" id="CABVHG010000051">
    <property type="protein sequence ID" value="VVN37772.1"/>
    <property type="molecule type" value="Genomic_DNA"/>
</dbReference>
<organism evidence="2">
    <name type="scientific">Pseudomonas fluorescens</name>
    <dbReference type="NCBI Taxonomy" id="294"/>
    <lineage>
        <taxon>Bacteria</taxon>
        <taxon>Pseudomonadati</taxon>
        <taxon>Pseudomonadota</taxon>
        <taxon>Gammaproteobacteria</taxon>
        <taxon>Pseudomonadales</taxon>
        <taxon>Pseudomonadaceae</taxon>
        <taxon>Pseudomonas</taxon>
    </lineage>
</organism>
<evidence type="ECO:0000313" key="3">
    <source>
        <dbReference type="Proteomes" id="UP000326595"/>
    </source>
</evidence>
<proteinExistence type="predicted"/>
<name>A0A5E6X893_PSEFL</name>
<dbReference type="AlphaFoldDB" id="A0A5E6X893"/>
<sequence length="175" mass="20330">MSNSFIAKLHGKVDGDRNSRVPVTLTRFDLFDEARDTFEASYKQVDQDWLTLNTRDTESVELIFEHQTNNNKYKIKVNSGAYKDRTMSISKTGYVGAWTAPEGNYVYFELELNGERVLGDALEETTDNIRILNNNGNPLQMYKGKHYEYPDQWDYITDCDGRAKVEFYLTIVKRL</sequence>
<reference evidence="1 3" key="2">
    <citation type="submission" date="2024-03" db="EMBL/GenBank/DDBJ databases">
        <authorList>
            <person name="Alaster D. Moffat"/>
            <person name="Govind Chandra"/>
            <person name="Andrew W. Truman"/>
        </authorList>
    </citation>
    <scope>NUCLEOTIDE SEQUENCE [LARGE SCALE GENOMIC DNA]</scope>
    <source>
        <strain evidence="1">PS652</strain>
    </source>
</reference>
<evidence type="ECO:0000313" key="1">
    <source>
        <dbReference type="EMBL" id="CAK9888939.1"/>
    </source>
</evidence>
<protein>
    <submittedName>
        <fullName evidence="2">Uncharacterized protein</fullName>
    </submittedName>
</protein>
<reference evidence="2" key="1">
    <citation type="submission" date="2019-09" db="EMBL/GenBank/DDBJ databases">
        <authorList>
            <person name="Chandra G."/>
            <person name="Truman W A."/>
        </authorList>
    </citation>
    <scope>NUCLEOTIDE SEQUENCE [LARGE SCALE GENOMIC DNA]</scope>
    <source>
        <strain evidence="2">PS652</strain>
    </source>
</reference>
<dbReference type="EMBL" id="OZ024668">
    <property type="protein sequence ID" value="CAK9888939.1"/>
    <property type="molecule type" value="Genomic_DNA"/>
</dbReference>
<accession>A0A5E6X893</accession>